<dbReference type="AlphaFoldDB" id="A0A5S4V872"/>
<dbReference type="Gene3D" id="3.30.300.20">
    <property type="match status" value="1"/>
</dbReference>
<name>A0A5S4V872_9MICO</name>
<evidence type="ECO:0008006" key="3">
    <source>
        <dbReference type="Google" id="ProtNLM"/>
    </source>
</evidence>
<accession>A0A5S4V872</accession>
<dbReference type="SUPFAM" id="SSF82784">
    <property type="entry name" value="OsmC-like"/>
    <property type="match status" value="1"/>
</dbReference>
<dbReference type="Proteomes" id="UP000325243">
    <property type="component" value="Unassembled WGS sequence"/>
</dbReference>
<evidence type="ECO:0000313" key="1">
    <source>
        <dbReference type="EMBL" id="TYL54268.1"/>
    </source>
</evidence>
<evidence type="ECO:0000313" key="2">
    <source>
        <dbReference type="Proteomes" id="UP000325243"/>
    </source>
</evidence>
<dbReference type="EMBL" id="VSSB01000001">
    <property type="protein sequence ID" value="TYL54268.1"/>
    <property type="molecule type" value="Genomic_DNA"/>
</dbReference>
<protein>
    <recommendedName>
        <fullName evidence="3">OsmC family peroxiredoxin</fullName>
    </recommendedName>
</protein>
<sequence length="163" mass="17814">MTTADEQPTTQHAHAVSERIGPGSVSVARIGPRMYEGLNERGATLRVGGPELEGEHFTPGELLKLAVIACSGLSADRVTARRLGEDFALTVWAHGKSADDNRYHRIDEEFLLDLSALDADERQQLLDVMTKAIERGCTVARTIDEVVELPTTVDGTELRHAPR</sequence>
<reference evidence="1 2" key="1">
    <citation type="submission" date="2019-08" db="EMBL/GenBank/DDBJ databases">
        <authorList>
            <person name="Hu J."/>
        </authorList>
    </citation>
    <scope>NUCLEOTIDE SEQUENCE [LARGE SCALE GENOMIC DNA]</scope>
    <source>
        <strain evidence="1 2">NEAU-184</strain>
    </source>
</reference>
<proteinExistence type="predicted"/>
<organism evidence="1 2">
    <name type="scientific">Agromyces mariniharenae</name>
    <dbReference type="NCBI Taxonomy" id="2604423"/>
    <lineage>
        <taxon>Bacteria</taxon>
        <taxon>Bacillati</taxon>
        <taxon>Actinomycetota</taxon>
        <taxon>Actinomycetes</taxon>
        <taxon>Micrococcales</taxon>
        <taxon>Microbacteriaceae</taxon>
        <taxon>Agromyces</taxon>
    </lineage>
</organism>
<dbReference type="InterPro" id="IPR003718">
    <property type="entry name" value="OsmC/Ohr_fam"/>
</dbReference>
<keyword evidence="2" id="KW-1185">Reference proteome</keyword>
<dbReference type="InterPro" id="IPR015946">
    <property type="entry name" value="KH_dom-like_a/b"/>
</dbReference>
<comment type="caution">
    <text evidence="1">The sequence shown here is derived from an EMBL/GenBank/DDBJ whole genome shotgun (WGS) entry which is preliminary data.</text>
</comment>
<dbReference type="Pfam" id="PF02566">
    <property type="entry name" value="OsmC"/>
    <property type="match status" value="1"/>
</dbReference>
<gene>
    <name evidence="1" type="ORF">FYC51_11940</name>
</gene>
<dbReference type="InterPro" id="IPR036102">
    <property type="entry name" value="OsmC/Ohrsf"/>
</dbReference>
<dbReference type="RefSeq" id="WP_148733799.1">
    <property type="nucleotide sequence ID" value="NZ_VSSB01000001.1"/>
</dbReference>